<comment type="caution">
    <text evidence="1">The sequence shown here is derived from an EMBL/GenBank/DDBJ whole genome shotgun (WGS) entry which is preliminary data.</text>
</comment>
<keyword evidence="2" id="KW-1185">Reference proteome</keyword>
<name>A0AAV5WGK6_9BILA</name>
<dbReference type="Proteomes" id="UP001432322">
    <property type="component" value="Unassembled WGS sequence"/>
</dbReference>
<feature type="non-terminal residue" evidence="1">
    <location>
        <position position="1"/>
    </location>
</feature>
<protein>
    <submittedName>
        <fullName evidence="1">Uncharacterized protein</fullName>
    </submittedName>
</protein>
<gene>
    <name evidence="1" type="ORF">PFISCL1PPCAC_22456</name>
</gene>
<dbReference type="AlphaFoldDB" id="A0AAV5WGK6"/>
<dbReference type="EMBL" id="BTSY01000006">
    <property type="protein sequence ID" value="GMT31159.1"/>
    <property type="molecule type" value="Genomic_DNA"/>
</dbReference>
<accession>A0AAV5WGK6</accession>
<sequence length="88" mass="9670">HSITSTVVISFDAPRSGFCTTRTLKVFSAAPACKYEFANIVLNSKILTLLLSAHLYTPEWAPLTSAIDAVFSSFSRLTKHDNIEFSDS</sequence>
<reference evidence="1" key="1">
    <citation type="submission" date="2023-10" db="EMBL/GenBank/DDBJ databases">
        <title>Genome assembly of Pristionchus species.</title>
        <authorList>
            <person name="Yoshida K."/>
            <person name="Sommer R.J."/>
        </authorList>
    </citation>
    <scope>NUCLEOTIDE SEQUENCE</scope>
    <source>
        <strain evidence="1">RS5133</strain>
    </source>
</reference>
<proteinExistence type="predicted"/>
<evidence type="ECO:0000313" key="2">
    <source>
        <dbReference type="Proteomes" id="UP001432322"/>
    </source>
</evidence>
<evidence type="ECO:0000313" key="1">
    <source>
        <dbReference type="EMBL" id="GMT31159.1"/>
    </source>
</evidence>
<organism evidence="1 2">
    <name type="scientific">Pristionchus fissidentatus</name>
    <dbReference type="NCBI Taxonomy" id="1538716"/>
    <lineage>
        <taxon>Eukaryota</taxon>
        <taxon>Metazoa</taxon>
        <taxon>Ecdysozoa</taxon>
        <taxon>Nematoda</taxon>
        <taxon>Chromadorea</taxon>
        <taxon>Rhabditida</taxon>
        <taxon>Rhabditina</taxon>
        <taxon>Diplogasteromorpha</taxon>
        <taxon>Diplogasteroidea</taxon>
        <taxon>Neodiplogasteridae</taxon>
        <taxon>Pristionchus</taxon>
    </lineage>
</organism>